<name>A0ABR9W8Y9_9BACT</name>
<dbReference type="Proteomes" id="UP000634134">
    <property type="component" value="Unassembled WGS sequence"/>
</dbReference>
<reference evidence="2" key="1">
    <citation type="submission" date="2023-07" db="EMBL/GenBank/DDBJ databases">
        <title>Dyadobacter sp. nov 'subterranea' isolated from contaminted grondwater.</title>
        <authorList>
            <person name="Szabo I."/>
            <person name="Al-Omari J."/>
            <person name="Szerdahelyi S.G."/>
            <person name="Rado J."/>
        </authorList>
    </citation>
    <scope>NUCLEOTIDE SEQUENCE [LARGE SCALE GENOMIC DNA]</scope>
    <source>
        <strain evidence="2">UP-52</strain>
    </source>
</reference>
<accession>A0ABR9W8Y9</accession>
<evidence type="ECO:0000313" key="1">
    <source>
        <dbReference type="EMBL" id="MBE9461915.1"/>
    </source>
</evidence>
<organism evidence="1 2">
    <name type="scientific">Dyadobacter subterraneus</name>
    <dbReference type="NCBI Taxonomy" id="2773304"/>
    <lineage>
        <taxon>Bacteria</taxon>
        <taxon>Pseudomonadati</taxon>
        <taxon>Bacteroidota</taxon>
        <taxon>Cytophagia</taxon>
        <taxon>Cytophagales</taxon>
        <taxon>Spirosomataceae</taxon>
        <taxon>Dyadobacter</taxon>
    </lineage>
</organism>
<protein>
    <submittedName>
        <fullName evidence="1">Uncharacterized protein</fullName>
    </submittedName>
</protein>
<dbReference type="EMBL" id="JACYGY010000001">
    <property type="protein sequence ID" value="MBE9461915.1"/>
    <property type="molecule type" value="Genomic_DNA"/>
</dbReference>
<dbReference type="RefSeq" id="WP_194120158.1">
    <property type="nucleotide sequence ID" value="NZ_JACYGY010000001.1"/>
</dbReference>
<keyword evidence="2" id="KW-1185">Reference proteome</keyword>
<gene>
    <name evidence="1" type="ORF">IEE83_08470</name>
</gene>
<comment type="caution">
    <text evidence="1">The sequence shown here is derived from an EMBL/GenBank/DDBJ whole genome shotgun (WGS) entry which is preliminary data.</text>
</comment>
<sequence>MNYINEKYVHNLLANHYSLGVKHLITLLERLLSDLEVEGDPMPRQLLQHNLSGHRKRELSEFAKIDVDVVIELDNASKKVSVNLRDYRKHKEFERTFEERRVVMHIVNKHSEKTTWVIHLPLQAMMKGFGDPTEGYQCYSHAITMLDEDGKVRGKEMFYCGITSRSWLTRMAEHFREINSGSNKLFHKQWREFQGNASVILNSELIALNHSYDAAMAWEEWIVDRYMNENCSLNMIPGGFKGLKYLHKLVYLSRLDSVSLKDREAAISRYAQEHPRAGVPNLLIGQMWLNDEYYAKVIGSRGNTFSADDVALIRSLAQSGKSTHEIAHQFGIENTQRIKNVLLGKTYYRM</sequence>
<evidence type="ECO:0000313" key="2">
    <source>
        <dbReference type="Proteomes" id="UP000634134"/>
    </source>
</evidence>
<proteinExistence type="predicted"/>